<organism evidence="7 8">
    <name type="scientific">Salicibibacter cibarius</name>
    <dbReference type="NCBI Taxonomy" id="2743000"/>
    <lineage>
        <taxon>Bacteria</taxon>
        <taxon>Bacillati</taxon>
        <taxon>Bacillota</taxon>
        <taxon>Bacilli</taxon>
        <taxon>Bacillales</taxon>
        <taxon>Bacillaceae</taxon>
        <taxon>Salicibibacter</taxon>
    </lineage>
</organism>
<gene>
    <name evidence="7" type="ORF">HUG15_14105</name>
</gene>
<keyword evidence="3 6" id="KW-0812">Transmembrane</keyword>
<comment type="subcellular location">
    <subcellularLocation>
        <location evidence="6">Cell membrane</location>
        <topology evidence="6">Multi-pass membrane protein</topology>
    </subcellularLocation>
    <subcellularLocation>
        <location evidence="1">Membrane</location>
        <topology evidence="1">Multi-pass membrane protein</topology>
    </subcellularLocation>
</comment>
<proteinExistence type="inferred from homology"/>
<keyword evidence="8" id="KW-1185">Reference proteome</keyword>
<evidence type="ECO:0000256" key="3">
    <source>
        <dbReference type="ARBA" id="ARBA00022692"/>
    </source>
</evidence>
<evidence type="ECO:0000313" key="7">
    <source>
        <dbReference type="EMBL" id="QQK76585.1"/>
    </source>
</evidence>
<dbReference type="Pfam" id="PF01925">
    <property type="entry name" value="TauE"/>
    <property type="match status" value="1"/>
</dbReference>
<dbReference type="GO" id="GO:0005886">
    <property type="term" value="C:plasma membrane"/>
    <property type="evidence" value="ECO:0007669"/>
    <property type="project" value="UniProtKB-SubCell"/>
</dbReference>
<keyword evidence="4 6" id="KW-1133">Transmembrane helix</keyword>
<dbReference type="InterPro" id="IPR051598">
    <property type="entry name" value="TSUP/Inactive_protease-like"/>
</dbReference>
<dbReference type="Proteomes" id="UP000595823">
    <property type="component" value="Chromosome"/>
</dbReference>
<dbReference type="InterPro" id="IPR002781">
    <property type="entry name" value="TM_pro_TauE-like"/>
</dbReference>
<evidence type="ECO:0000256" key="4">
    <source>
        <dbReference type="ARBA" id="ARBA00022989"/>
    </source>
</evidence>
<feature type="transmembrane region" description="Helical" evidence="6">
    <location>
        <begin position="236"/>
        <end position="255"/>
    </location>
</feature>
<comment type="similarity">
    <text evidence="2 6">Belongs to the 4-toluene sulfonate uptake permease (TSUP) (TC 2.A.102) family.</text>
</comment>
<sequence>MFILLIVLGFLASAYGIIVGAGGGFILVPMLLLFYNISPQMAAGTGLAIVFLNSVSGLYPYLKQQRVQLYEGTFLGLAAIPGTLLGNWLVNVVNEQTFYYAFSVLLVGLGLFLSIKKTPEISMDTEEFQQETAAAKEQKSRKIWLTLAVGIMIGVVSSFFGIGGGWLLVPILVYLFQLNMHKATATSIYALSIYSLVGLAAPIIREDIDWEILLWSGIGVLIGSQVGALISKRLTASTITRMLAVIVILIGITLLV</sequence>
<feature type="transmembrane region" description="Helical" evidence="6">
    <location>
        <begin position="74"/>
        <end position="91"/>
    </location>
</feature>
<evidence type="ECO:0000313" key="8">
    <source>
        <dbReference type="Proteomes" id="UP000595823"/>
    </source>
</evidence>
<feature type="transmembrane region" description="Helical" evidence="6">
    <location>
        <begin position="212"/>
        <end position="230"/>
    </location>
</feature>
<dbReference type="PANTHER" id="PTHR43701">
    <property type="entry name" value="MEMBRANE TRANSPORTER PROTEIN MJ0441-RELATED"/>
    <property type="match status" value="1"/>
</dbReference>
<feature type="transmembrane region" description="Helical" evidence="6">
    <location>
        <begin position="143"/>
        <end position="176"/>
    </location>
</feature>
<dbReference type="KEGG" id="scia:HUG15_14105"/>
<accession>A0A7T6Z489</accession>
<feature type="transmembrane region" description="Helical" evidence="6">
    <location>
        <begin position="188"/>
        <end position="205"/>
    </location>
</feature>
<keyword evidence="6" id="KW-1003">Cell membrane</keyword>
<evidence type="ECO:0000256" key="6">
    <source>
        <dbReference type="RuleBase" id="RU363041"/>
    </source>
</evidence>
<dbReference type="PANTHER" id="PTHR43701:SF2">
    <property type="entry name" value="MEMBRANE TRANSPORTER PROTEIN YJNA-RELATED"/>
    <property type="match status" value="1"/>
</dbReference>
<protein>
    <recommendedName>
        <fullName evidence="6">Probable membrane transporter protein</fullName>
    </recommendedName>
</protein>
<name>A0A7T6Z489_9BACI</name>
<dbReference type="AlphaFoldDB" id="A0A7T6Z489"/>
<keyword evidence="5 6" id="KW-0472">Membrane</keyword>
<dbReference type="EMBL" id="CP054705">
    <property type="protein sequence ID" value="QQK76585.1"/>
    <property type="molecule type" value="Genomic_DNA"/>
</dbReference>
<feature type="transmembrane region" description="Helical" evidence="6">
    <location>
        <begin position="97"/>
        <end position="115"/>
    </location>
</feature>
<reference evidence="7 8" key="1">
    <citation type="submission" date="2020-06" db="EMBL/GenBank/DDBJ databases">
        <title>Genomic analysis of Salicibibacter sp. NKC5-3.</title>
        <authorList>
            <person name="Oh Y.J."/>
        </authorList>
    </citation>
    <scope>NUCLEOTIDE SEQUENCE [LARGE SCALE GENOMIC DNA]</scope>
    <source>
        <strain evidence="7 8">NKC5-3</strain>
    </source>
</reference>
<feature type="transmembrane region" description="Helical" evidence="6">
    <location>
        <begin position="40"/>
        <end position="62"/>
    </location>
</feature>
<evidence type="ECO:0000256" key="5">
    <source>
        <dbReference type="ARBA" id="ARBA00023136"/>
    </source>
</evidence>
<dbReference type="RefSeq" id="WP_200123714.1">
    <property type="nucleotide sequence ID" value="NZ_CP054705.1"/>
</dbReference>
<evidence type="ECO:0000256" key="1">
    <source>
        <dbReference type="ARBA" id="ARBA00004141"/>
    </source>
</evidence>
<evidence type="ECO:0000256" key="2">
    <source>
        <dbReference type="ARBA" id="ARBA00009142"/>
    </source>
</evidence>